<name>A0A9P7ZDD8_9HYPO</name>
<dbReference type="Proteomes" id="UP000887229">
    <property type="component" value="Unassembled WGS sequence"/>
</dbReference>
<accession>A0A9P7ZDD8</accession>
<evidence type="ECO:0000313" key="2">
    <source>
        <dbReference type="Proteomes" id="UP000887229"/>
    </source>
</evidence>
<evidence type="ECO:0000313" key="1">
    <source>
        <dbReference type="EMBL" id="KAG9249727.1"/>
    </source>
</evidence>
<dbReference type="EMBL" id="MU251293">
    <property type="protein sequence ID" value="KAG9249727.1"/>
    <property type="molecule type" value="Genomic_DNA"/>
</dbReference>
<sequence length="105" mass="12048">MWSFDDGGLLRPTEFYYSETQDGSFTDKDLEFIEKFKAELALRGLDDLFGLARYPGDHFDGSCEFTQGRANINLQPKDYPAILKAFSVGKFQMVEGLSTDRLFWL</sequence>
<protein>
    <submittedName>
        <fullName evidence="1">Uncharacterized protein</fullName>
    </submittedName>
</protein>
<dbReference type="GeneID" id="70296349"/>
<reference evidence="1" key="1">
    <citation type="journal article" date="2021" name="IMA Fungus">
        <title>Genomic characterization of three marine fungi, including Emericellopsis atlantica sp. nov. with signatures of a generalist lifestyle and marine biomass degradation.</title>
        <authorList>
            <person name="Hagestad O.C."/>
            <person name="Hou L."/>
            <person name="Andersen J.H."/>
            <person name="Hansen E.H."/>
            <person name="Altermark B."/>
            <person name="Li C."/>
            <person name="Kuhnert E."/>
            <person name="Cox R.J."/>
            <person name="Crous P.W."/>
            <person name="Spatafora J.W."/>
            <person name="Lail K."/>
            <person name="Amirebrahimi M."/>
            <person name="Lipzen A."/>
            <person name="Pangilinan J."/>
            <person name="Andreopoulos W."/>
            <person name="Hayes R.D."/>
            <person name="Ng V."/>
            <person name="Grigoriev I.V."/>
            <person name="Jackson S.A."/>
            <person name="Sutton T.D.S."/>
            <person name="Dobson A.D.W."/>
            <person name="Rama T."/>
        </authorList>
    </citation>
    <scope>NUCLEOTIDE SEQUENCE</scope>
    <source>
        <strain evidence="1">TS7</strain>
    </source>
</reference>
<dbReference type="RefSeq" id="XP_046113651.1">
    <property type="nucleotide sequence ID" value="XM_046265446.1"/>
</dbReference>
<dbReference type="AlphaFoldDB" id="A0A9P7ZDD8"/>
<organism evidence="1 2">
    <name type="scientific">Emericellopsis atlantica</name>
    <dbReference type="NCBI Taxonomy" id="2614577"/>
    <lineage>
        <taxon>Eukaryota</taxon>
        <taxon>Fungi</taxon>
        <taxon>Dikarya</taxon>
        <taxon>Ascomycota</taxon>
        <taxon>Pezizomycotina</taxon>
        <taxon>Sordariomycetes</taxon>
        <taxon>Hypocreomycetidae</taxon>
        <taxon>Hypocreales</taxon>
        <taxon>Bionectriaceae</taxon>
        <taxon>Emericellopsis</taxon>
    </lineage>
</organism>
<comment type="caution">
    <text evidence="1">The sequence shown here is derived from an EMBL/GenBank/DDBJ whole genome shotgun (WGS) entry which is preliminary data.</text>
</comment>
<keyword evidence="2" id="KW-1185">Reference proteome</keyword>
<proteinExistence type="predicted"/>
<gene>
    <name evidence="1" type="ORF">F5Z01DRAFT_678458</name>
</gene>
<dbReference type="OrthoDB" id="4864046at2759"/>